<proteinExistence type="predicted"/>
<name>A0ABR8EKZ8_9CYAN</name>
<dbReference type="RefSeq" id="WP_054467707.1">
    <property type="nucleotide sequence ID" value="NZ_JACJSK010000059.1"/>
</dbReference>
<gene>
    <name evidence="1" type="ORF">H6G72_25565</name>
</gene>
<comment type="caution">
    <text evidence="1">The sequence shown here is derived from an EMBL/GenBank/DDBJ whole genome shotgun (WGS) entry which is preliminary data.</text>
</comment>
<dbReference type="EMBL" id="JACJSK010000059">
    <property type="protein sequence ID" value="MBD2547132.1"/>
    <property type="molecule type" value="Genomic_DNA"/>
</dbReference>
<organism evidence="1 2">
    <name type="scientific">Planktothricoides raciborskii FACHB-1370</name>
    <dbReference type="NCBI Taxonomy" id="2949576"/>
    <lineage>
        <taxon>Bacteria</taxon>
        <taxon>Bacillati</taxon>
        <taxon>Cyanobacteriota</taxon>
        <taxon>Cyanophyceae</taxon>
        <taxon>Oscillatoriophycideae</taxon>
        <taxon>Oscillatoriales</taxon>
        <taxon>Oscillatoriaceae</taxon>
        <taxon>Planktothricoides</taxon>
    </lineage>
</organism>
<evidence type="ECO:0000313" key="2">
    <source>
        <dbReference type="Proteomes" id="UP000641954"/>
    </source>
</evidence>
<reference evidence="1 2" key="1">
    <citation type="journal article" date="2020" name="ISME J.">
        <title>Comparative genomics reveals insights into cyanobacterial evolution and habitat adaptation.</title>
        <authorList>
            <person name="Chen M.Y."/>
            <person name="Teng W.K."/>
            <person name="Zhao L."/>
            <person name="Hu C.X."/>
            <person name="Zhou Y.K."/>
            <person name="Han B.P."/>
            <person name="Song L.R."/>
            <person name="Shu W.S."/>
        </authorList>
    </citation>
    <scope>NUCLEOTIDE SEQUENCE [LARGE SCALE GENOMIC DNA]</scope>
    <source>
        <strain evidence="1 2">FACHB-1370</strain>
    </source>
</reference>
<protein>
    <submittedName>
        <fullName evidence="1">Uncharacterized protein</fullName>
    </submittedName>
</protein>
<keyword evidence="2" id="KW-1185">Reference proteome</keyword>
<accession>A0ABR8EKZ8</accession>
<dbReference type="Proteomes" id="UP000641954">
    <property type="component" value="Unassembled WGS sequence"/>
</dbReference>
<evidence type="ECO:0000313" key="1">
    <source>
        <dbReference type="EMBL" id="MBD2547132.1"/>
    </source>
</evidence>
<sequence>MNSEFLTSIFEQEELESIKKAPNQDRKHPLKRLLFPEVERDSQVSINTEIAIRHILPKHRDWILKLKKRLLALDDYSHSSSALSEIRAFGDLLMCGISVEPVITSKSKKTPEFVVMNQDPKVFIEVHAKQINNEEAKSLSAFIKNPFASKTGNTYSNKKCKVSVAEHICTPFGKPKLRESVTENVISKIDQRKNNEGQFSENAPSILWLDFQDESWDMLSSLMVKKTLPVMSANGAFYSGDIWYAFYGWKGAPIFENFSLNLPYDFNKMSHCGRFTDPKTKIDAAIISFERDIVILENPWSQKPVNPSLWKQFFSHKWFNFEYSYMNWPTYNLSERIELDQQKIMAIAKEIER</sequence>